<dbReference type="Gene3D" id="2.40.50.140">
    <property type="entry name" value="Nucleic acid-binding proteins"/>
    <property type="match status" value="1"/>
</dbReference>
<dbReference type="SUPFAM" id="SSF50249">
    <property type="entry name" value="Nucleic acid-binding proteins"/>
    <property type="match status" value="1"/>
</dbReference>
<comment type="similarity">
    <text evidence="1 7">Belongs to the RecO family.</text>
</comment>
<dbReference type="InterPro" id="IPR022572">
    <property type="entry name" value="DNA_rep/recomb_RecO_N"/>
</dbReference>
<dbReference type="NCBIfam" id="TIGR00613">
    <property type="entry name" value="reco"/>
    <property type="match status" value="1"/>
</dbReference>
<dbReference type="Proteomes" id="UP000199584">
    <property type="component" value="Unassembled WGS sequence"/>
</dbReference>
<evidence type="ECO:0000256" key="7">
    <source>
        <dbReference type="HAMAP-Rule" id="MF_00201"/>
    </source>
</evidence>
<dbReference type="GO" id="GO:0006302">
    <property type="term" value="P:double-strand break repair"/>
    <property type="evidence" value="ECO:0007669"/>
    <property type="project" value="TreeGrafter"/>
</dbReference>
<evidence type="ECO:0000256" key="3">
    <source>
        <dbReference type="ARBA" id="ARBA00022763"/>
    </source>
</evidence>
<sequence>MKLYKVRAVVLNSRAMCDADRVLTLYAQENGKIRAVAHGAAKPTSRKRGAVQPFSYTYFLLRRGRELDSVSQCEGLEIFPGIWSDLDRMTYAGHVTELVDGLTAEGEPNGDIFKLLLHTLRLLENTVDVELTLRYFELRLVALLGYLPYLEGCANCGGEAFDPRARFSAAAGGLVCPQCSRGAGEIPCTKETVAVMKMLLHWDAGKINRIRVSQSSRAEMRCIMREYLQWHMEKRSRSLYFMERLHAYRPNGV</sequence>
<feature type="domain" description="DNA replication/recombination mediator RecO N-terminal" evidence="8">
    <location>
        <begin position="1"/>
        <end position="79"/>
    </location>
</feature>
<evidence type="ECO:0000256" key="5">
    <source>
        <dbReference type="ARBA" id="ARBA00023204"/>
    </source>
</evidence>
<dbReference type="AlphaFoldDB" id="A0A1I6D3T6"/>
<evidence type="ECO:0000256" key="6">
    <source>
        <dbReference type="ARBA" id="ARBA00033409"/>
    </source>
</evidence>
<comment type="function">
    <text evidence="7">Involved in DNA repair and RecF pathway recombination.</text>
</comment>
<reference evidence="10" key="1">
    <citation type="submission" date="2016-10" db="EMBL/GenBank/DDBJ databases">
        <authorList>
            <person name="Varghese N."/>
            <person name="Submissions S."/>
        </authorList>
    </citation>
    <scope>NUCLEOTIDE SEQUENCE [LARGE SCALE GENOMIC DNA]</scope>
    <source>
        <strain evidence="10">DSM 3669</strain>
    </source>
</reference>
<dbReference type="InterPro" id="IPR042242">
    <property type="entry name" value="RecO_C"/>
</dbReference>
<dbReference type="EMBL" id="FOYM01000005">
    <property type="protein sequence ID" value="SFR00129.1"/>
    <property type="molecule type" value="Genomic_DNA"/>
</dbReference>
<keyword evidence="5 7" id="KW-0234">DNA repair</keyword>
<evidence type="ECO:0000313" key="10">
    <source>
        <dbReference type="Proteomes" id="UP000199584"/>
    </source>
</evidence>
<evidence type="ECO:0000313" key="9">
    <source>
        <dbReference type="EMBL" id="SFR00129.1"/>
    </source>
</evidence>
<dbReference type="Pfam" id="PF02565">
    <property type="entry name" value="RecO_C"/>
    <property type="match status" value="1"/>
</dbReference>
<protein>
    <recommendedName>
        <fullName evidence="2 7">DNA repair protein RecO</fullName>
    </recommendedName>
    <alternativeName>
        <fullName evidence="6 7">Recombination protein O</fullName>
    </alternativeName>
</protein>
<evidence type="ECO:0000256" key="1">
    <source>
        <dbReference type="ARBA" id="ARBA00007452"/>
    </source>
</evidence>
<keyword evidence="3 7" id="KW-0227">DNA damage</keyword>
<dbReference type="InterPro" id="IPR012340">
    <property type="entry name" value="NA-bd_OB-fold"/>
</dbReference>
<dbReference type="OrthoDB" id="9797083at2"/>
<name>A0A1I6D3T6_9FIRM</name>
<dbReference type="GO" id="GO:0043590">
    <property type="term" value="C:bacterial nucleoid"/>
    <property type="evidence" value="ECO:0007669"/>
    <property type="project" value="TreeGrafter"/>
</dbReference>
<dbReference type="RefSeq" id="WP_092482199.1">
    <property type="nucleotide sequence ID" value="NZ_FOYM01000005.1"/>
</dbReference>
<dbReference type="PANTHER" id="PTHR33991:SF1">
    <property type="entry name" value="DNA REPAIR PROTEIN RECO"/>
    <property type="match status" value="1"/>
</dbReference>
<dbReference type="HAMAP" id="MF_00201">
    <property type="entry name" value="RecO"/>
    <property type="match status" value="1"/>
</dbReference>
<dbReference type="SUPFAM" id="SSF57863">
    <property type="entry name" value="ArfGap/RecO-like zinc finger"/>
    <property type="match status" value="1"/>
</dbReference>
<organism evidence="9 10">
    <name type="scientific">Desulfoscipio geothermicus DSM 3669</name>
    <dbReference type="NCBI Taxonomy" id="1121426"/>
    <lineage>
        <taxon>Bacteria</taxon>
        <taxon>Bacillati</taxon>
        <taxon>Bacillota</taxon>
        <taxon>Clostridia</taxon>
        <taxon>Eubacteriales</taxon>
        <taxon>Desulfallaceae</taxon>
        <taxon>Desulfoscipio</taxon>
    </lineage>
</organism>
<dbReference type="STRING" id="39060.SAMN05660706_10516"/>
<evidence type="ECO:0000256" key="4">
    <source>
        <dbReference type="ARBA" id="ARBA00023172"/>
    </source>
</evidence>
<dbReference type="Gene3D" id="1.20.1440.120">
    <property type="entry name" value="Recombination protein O, C-terminal domain"/>
    <property type="match status" value="1"/>
</dbReference>
<gene>
    <name evidence="7" type="primary">recO</name>
    <name evidence="9" type="ORF">SAMN05660706_10516</name>
</gene>
<dbReference type="Pfam" id="PF11967">
    <property type="entry name" value="RecO_N"/>
    <property type="match status" value="1"/>
</dbReference>
<dbReference type="GO" id="GO:0006310">
    <property type="term" value="P:DNA recombination"/>
    <property type="evidence" value="ECO:0007669"/>
    <property type="project" value="UniProtKB-UniRule"/>
</dbReference>
<dbReference type="InterPro" id="IPR003717">
    <property type="entry name" value="RecO"/>
</dbReference>
<dbReference type="InterPro" id="IPR037278">
    <property type="entry name" value="ARFGAP/RecO"/>
</dbReference>
<evidence type="ECO:0000259" key="8">
    <source>
        <dbReference type="Pfam" id="PF11967"/>
    </source>
</evidence>
<evidence type="ECO:0000256" key="2">
    <source>
        <dbReference type="ARBA" id="ARBA00021310"/>
    </source>
</evidence>
<dbReference type="PANTHER" id="PTHR33991">
    <property type="entry name" value="DNA REPAIR PROTEIN RECO"/>
    <property type="match status" value="1"/>
</dbReference>
<keyword evidence="4 7" id="KW-0233">DNA recombination</keyword>
<proteinExistence type="inferred from homology"/>
<keyword evidence="10" id="KW-1185">Reference proteome</keyword>
<accession>A0A1I6D3T6</accession>